<evidence type="ECO:0000256" key="4">
    <source>
        <dbReference type="ARBA" id="ARBA00022989"/>
    </source>
</evidence>
<evidence type="ECO:0000313" key="11">
    <source>
        <dbReference type="Proteomes" id="UP001144323"/>
    </source>
</evidence>
<feature type="transmembrane region" description="Helical" evidence="8">
    <location>
        <begin position="361"/>
        <end position="377"/>
    </location>
</feature>
<feature type="transmembrane region" description="Helical" evidence="8">
    <location>
        <begin position="137"/>
        <end position="154"/>
    </location>
</feature>
<dbReference type="AlphaFoldDB" id="A0A9W6GXS8"/>
<evidence type="ECO:0000256" key="6">
    <source>
        <dbReference type="ARBA" id="ARBA00023136"/>
    </source>
</evidence>
<name>A0A9W6GXS8_9HYPH</name>
<evidence type="ECO:0000256" key="3">
    <source>
        <dbReference type="ARBA" id="ARBA00022692"/>
    </source>
</evidence>
<dbReference type="InterPro" id="IPR001750">
    <property type="entry name" value="ND/Mrp_TM"/>
</dbReference>
<evidence type="ECO:0000256" key="1">
    <source>
        <dbReference type="ARBA" id="ARBA00004651"/>
    </source>
</evidence>
<gene>
    <name evidence="10" type="ORF">LMG27198_40580</name>
</gene>
<proteinExistence type="predicted"/>
<feature type="transmembrane region" description="Helical" evidence="8">
    <location>
        <begin position="467"/>
        <end position="486"/>
    </location>
</feature>
<dbReference type="PANTHER" id="PTHR42682">
    <property type="entry name" value="HYDROGENASE-4 COMPONENT F"/>
    <property type="match status" value="1"/>
</dbReference>
<dbReference type="Proteomes" id="UP001144323">
    <property type="component" value="Unassembled WGS sequence"/>
</dbReference>
<evidence type="ECO:0000256" key="8">
    <source>
        <dbReference type="SAM" id="Phobius"/>
    </source>
</evidence>
<dbReference type="GO" id="GO:0016491">
    <property type="term" value="F:oxidoreductase activity"/>
    <property type="evidence" value="ECO:0007669"/>
    <property type="project" value="UniProtKB-KW"/>
</dbReference>
<feature type="transmembrane region" description="Helical" evidence="8">
    <location>
        <begin position="529"/>
        <end position="549"/>
    </location>
</feature>
<reference evidence="10" key="1">
    <citation type="journal article" date="2023" name="Int. J. Syst. Evol. Microbiol.">
        <title>Methylocystis iwaonis sp. nov., a type II methane-oxidizing bacterium from surface soil of a rice paddy field in Japan, and emended description of the genus Methylocystis (ex Whittenbury et al. 1970) Bowman et al. 1993.</title>
        <authorList>
            <person name="Kaise H."/>
            <person name="Sawadogo J.B."/>
            <person name="Alam M.S."/>
            <person name="Ueno C."/>
            <person name="Dianou D."/>
            <person name="Shinjo R."/>
            <person name="Asakawa S."/>
        </authorList>
    </citation>
    <scope>NUCLEOTIDE SEQUENCE</scope>
    <source>
        <strain evidence="10">LMG27198</strain>
    </source>
</reference>
<dbReference type="RefSeq" id="WP_281805412.1">
    <property type="nucleotide sequence ID" value="NZ_BSEC01000001.1"/>
</dbReference>
<feature type="transmembrane region" description="Helical" evidence="8">
    <location>
        <begin position="113"/>
        <end position="131"/>
    </location>
</feature>
<dbReference type="PANTHER" id="PTHR42682:SF3">
    <property type="entry name" value="FORMATE HYDROGENLYASE SUBUNIT 3-RELATED"/>
    <property type="match status" value="1"/>
</dbReference>
<evidence type="ECO:0000256" key="7">
    <source>
        <dbReference type="RuleBase" id="RU000320"/>
    </source>
</evidence>
<organism evidence="10 11">
    <name type="scientific">Methylocystis echinoides</name>
    <dbReference type="NCBI Taxonomy" id="29468"/>
    <lineage>
        <taxon>Bacteria</taxon>
        <taxon>Pseudomonadati</taxon>
        <taxon>Pseudomonadota</taxon>
        <taxon>Alphaproteobacteria</taxon>
        <taxon>Hyphomicrobiales</taxon>
        <taxon>Methylocystaceae</taxon>
        <taxon>Methylocystis</taxon>
    </lineage>
</organism>
<keyword evidence="2" id="KW-1003">Cell membrane</keyword>
<evidence type="ECO:0000259" key="9">
    <source>
        <dbReference type="Pfam" id="PF00361"/>
    </source>
</evidence>
<feature type="transmembrane region" description="Helical" evidence="8">
    <location>
        <begin position="72"/>
        <end position="101"/>
    </location>
</feature>
<feature type="transmembrane region" description="Helical" evidence="8">
    <location>
        <begin position="166"/>
        <end position="188"/>
    </location>
</feature>
<evidence type="ECO:0000256" key="2">
    <source>
        <dbReference type="ARBA" id="ARBA00022475"/>
    </source>
</evidence>
<feature type="transmembrane region" description="Helical" evidence="8">
    <location>
        <begin position="269"/>
        <end position="289"/>
    </location>
</feature>
<keyword evidence="6 8" id="KW-0472">Membrane</keyword>
<evidence type="ECO:0000313" key="10">
    <source>
        <dbReference type="EMBL" id="GLI95066.1"/>
    </source>
</evidence>
<accession>A0A9W6GXS8</accession>
<dbReference type="Pfam" id="PF00361">
    <property type="entry name" value="Proton_antipo_M"/>
    <property type="match status" value="1"/>
</dbReference>
<dbReference type="InterPro" id="IPR052175">
    <property type="entry name" value="ComplexI-like_HydComp"/>
</dbReference>
<dbReference type="GO" id="GO:0005886">
    <property type="term" value="C:plasma membrane"/>
    <property type="evidence" value="ECO:0007669"/>
    <property type="project" value="UniProtKB-SubCell"/>
</dbReference>
<keyword evidence="3 7" id="KW-0812">Transmembrane</keyword>
<keyword evidence="4 8" id="KW-1133">Transmembrane helix</keyword>
<dbReference type="EMBL" id="BSEC01000001">
    <property type="protein sequence ID" value="GLI95066.1"/>
    <property type="molecule type" value="Genomic_DNA"/>
</dbReference>
<comment type="subcellular location">
    <subcellularLocation>
        <location evidence="1">Cell membrane</location>
        <topology evidence="1">Multi-pass membrane protein</topology>
    </subcellularLocation>
    <subcellularLocation>
        <location evidence="7">Membrane</location>
        <topology evidence="7">Multi-pass membrane protein</topology>
    </subcellularLocation>
</comment>
<feature type="transmembrane region" description="Helical" evidence="8">
    <location>
        <begin position="301"/>
        <end position="320"/>
    </location>
</feature>
<feature type="transmembrane region" description="Helical" evidence="8">
    <location>
        <begin position="430"/>
        <end position="455"/>
    </location>
</feature>
<sequence>MTSSITLRLATFAYGPEMMALALLTPLLCLGACAAPRLAGARPFLLAAAPVPALLAAVLAADSAPLILDQMLFPAVFVLDPPGALLLATSALMWIAAGLYAVAAMRDAARKGWFAASCLLTLLGNIGVFLAADVVSFYLAFALVSLPAYGLIVAQRGVSEDVGRLYVAVALLGEAFLIAAFVALALGAPDHSLLIQDGVGALAASPWRDAVIGLLIAGFGAKIGVLPFHVWMPSTYRSVSLPAAAALSGAAVNAGVIGLLRFLPFDVVFAGWGDALFVVGMIGAFYGVAIGLTQRDSRAMLAYSSVSQMGLVAAVIGRGLTVGSALSAQGAALYAAHHGLAKGGLFLAIGVVLSARGKRRAWALPIVTLLALSLAGLPPTGGAVAKLAIKDSFGGGIAGILSLLSAVASTLLMLTFVARLRATPPLEEKTVAPGVVAPWLLVALASVAIPTVYYAETSGFAGVFDPTFFWNALWPIAIGALLALIFRRAIDHAPHIPAGDMAALLRRGAPLAALTARCAERIDRVLRRWSVAAAMALAIAVALGAIGLIGR</sequence>
<keyword evidence="5" id="KW-0560">Oxidoreductase</keyword>
<feature type="transmembrane region" description="Helical" evidence="8">
    <location>
        <begin position="243"/>
        <end position="263"/>
    </location>
</feature>
<evidence type="ECO:0000256" key="5">
    <source>
        <dbReference type="ARBA" id="ARBA00023002"/>
    </source>
</evidence>
<keyword evidence="11" id="KW-1185">Reference proteome</keyword>
<feature type="transmembrane region" description="Helical" evidence="8">
    <location>
        <begin position="210"/>
        <end position="231"/>
    </location>
</feature>
<comment type="caution">
    <text evidence="10">The sequence shown here is derived from an EMBL/GenBank/DDBJ whole genome shotgun (WGS) entry which is preliminary data.</text>
</comment>
<feature type="transmembrane region" description="Helical" evidence="8">
    <location>
        <begin position="397"/>
        <end position="418"/>
    </location>
</feature>
<feature type="transmembrane region" description="Helical" evidence="8">
    <location>
        <begin position="332"/>
        <end position="354"/>
    </location>
</feature>
<protein>
    <recommendedName>
        <fullName evidence="9">NADH:quinone oxidoreductase/Mrp antiporter transmembrane domain-containing protein</fullName>
    </recommendedName>
</protein>
<feature type="domain" description="NADH:quinone oxidoreductase/Mrp antiporter transmembrane" evidence="9">
    <location>
        <begin position="131"/>
        <end position="389"/>
    </location>
</feature>